<organism evidence="2 3">
    <name type="scientific">Enterococcus canintestini</name>
    <dbReference type="NCBI Taxonomy" id="317010"/>
    <lineage>
        <taxon>Bacteria</taxon>
        <taxon>Bacillati</taxon>
        <taxon>Bacillota</taxon>
        <taxon>Bacilli</taxon>
        <taxon>Lactobacillales</taxon>
        <taxon>Enterococcaceae</taxon>
        <taxon>Enterococcus</taxon>
    </lineage>
</organism>
<dbReference type="InterPro" id="IPR001173">
    <property type="entry name" value="Glyco_trans_2-like"/>
</dbReference>
<dbReference type="Proteomes" id="UP000216797">
    <property type="component" value="Unassembled WGS sequence"/>
</dbReference>
<feature type="domain" description="Glycosyltransferase 2-like" evidence="1">
    <location>
        <begin position="6"/>
        <end position="174"/>
    </location>
</feature>
<dbReference type="EMBL" id="LHUG01000002">
    <property type="protein sequence ID" value="PAB01868.1"/>
    <property type="molecule type" value="Genomic_DNA"/>
</dbReference>
<dbReference type="SUPFAM" id="SSF53448">
    <property type="entry name" value="Nucleotide-diphospho-sugar transferases"/>
    <property type="match status" value="1"/>
</dbReference>
<dbReference type="Pfam" id="PF00535">
    <property type="entry name" value="Glycos_transf_2"/>
    <property type="match status" value="1"/>
</dbReference>
<evidence type="ECO:0000259" key="1">
    <source>
        <dbReference type="Pfam" id="PF00535"/>
    </source>
</evidence>
<keyword evidence="3" id="KW-1185">Reference proteome</keyword>
<name>A0A267HWC3_9ENTE</name>
<dbReference type="RefSeq" id="WP_095005979.1">
    <property type="nucleotide sequence ID" value="NZ_LHUG01000002.1"/>
</dbReference>
<dbReference type="PANTHER" id="PTHR22916:SF3">
    <property type="entry name" value="UDP-GLCNAC:BETAGAL BETA-1,3-N-ACETYLGLUCOSAMINYLTRANSFERASE-LIKE PROTEIN 1"/>
    <property type="match status" value="1"/>
</dbReference>
<comment type="caution">
    <text evidence="2">The sequence shown here is derived from an EMBL/GenBank/DDBJ whole genome shotgun (WGS) entry which is preliminary data.</text>
</comment>
<evidence type="ECO:0000313" key="3">
    <source>
        <dbReference type="Proteomes" id="UP000216797"/>
    </source>
</evidence>
<evidence type="ECO:0000313" key="2">
    <source>
        <dbReference type="EMBL" id="PAB01868.1"/>
    </source>
</evidence>
<accession>A0A267HWC3</accession>
<dbReference type="Gene3D" id="3.90.550.10">
    <property type="entry name" value="Spore Coat Polysaccharide Biosynthesis Protein SpsA, Chain A"/>
    <property type="match status" value="1"/>
</dbReference>
<sequence length="325" mass="38496">MKPFLSIVCPTYNVENYIIRFCKSILNQTKENFELIFINDGSTDNSRKIIEKLKETDYRVKLINKKNEGTGEARNVGLLEATGEYIIFADPDDSFEENFISEIETYLKEFKPEIALFGYNTIYKNKKKSKSTFNKNLVFYDSKKKFREAFSKIENENNYNSVWNKVYKVEFLKKSGVFFPDNPTAQDAIFNYKLINNISRILLIPKCYYNYFSQRVGSAQNSKKNKYIDEYVLMKQKIVSFNTWENQLKRTLINQALIDFITTQVITYKGKIPRKLQNSKEFIEVKSVLKSIKMNNENTIINNVKIFMIKTNQYRLLYYLYRIVI</sequence>
<gene>
    <name evidence="2" type="ORF">AKL21_02750</name>
</gene>
<dbReference type="AlphaFoldDB" id="A0A267HWC3"/>
<dbReference type="PANTHER" id="PTHR22916">
    <property type="entry name" value="GLYCOSYLTRANSFERASE"/>
    <property type="match status" value="1"/>
</dbReference>
<reference evidence="2 3" key="1">
    <citation type="submission" date="2015-08" db="EMBL/GenBank/DDBJ databases">
        <title>Enterococcus genome sequence.</title>
        <authorList>
            <person name="Acedo J.Z."/>
            <person name="Vederas J.C."/>
        </authorList>
    </citation>
    <scope>NUCLEOTIDE SEQUENCE [LARGE SCALE GENOMIC DNA]</scope>
    <source>
        <strain evidence="2 3">49</strain>
    </source>
</reference>
<proteinExistence type="predicted"/>
<dbReference type="InterPro" id="IPR029044">
    <property type="entry name" value="Nucleotide-diphossugar_trans"/>
</dbReference>
<dbReference type="GO" id="GO:0016758">
    <property type="term" value="F:hexosyltransferase activity"/>
    <property type="evidence" value="ECO:0007669"/>
    <property type="project" value="UniProtKB-ARBA"/>
</dbReference>
<protein>
    <recommendedName>
        <fullName evidence="1">Glycosyltransferase 2-like domain-containing protein</fullName>
    </recommendedName>
</protein>